<evidence type="ECO:0000313" key="2">
    <source>
        <dbReference type="Proteomes" id="UP000242715"/>
    </source>
</evidence>
<dbReference type="Proteomes" id="UP000242715">
    <property type="component" value="Unassembled WGS sequence"/>
</dbReference>
<dbReference type="EMBL" id="DF974082">
    <property type="protein sequence ID" value="GAU44887.1"/>
    <property type="molecule type" value="Genomic_DNA"/>
</dbReference>
<proteinExistence type="predicted"/>
<name>A0A2Z6PJF5_TRISU</name>
<dbReference type="AlphaFoldDB" id="A0A2Z6PJF5"/>
<protein>
    <submittedName>
        <fullName evidence="1">Uncharacterized protein</fullName>
    </submittedName>
</protein>
<evidence type="ECO:0000313" key="1">
    <source>
        <dbReference type="EMBL" id="GAU44887.1"/>
    </source>
</evidence>
<organism evidence="1 2">
    <name type="scientific">Trifolium subterraneum</name>
    <name type="common">Subterranean clover</name>
    <dbReference type="NCBI Taxonomy" id="3900"/>
    <lineage>
        <taxon>Eukaryota</taxon>
        <taxon>Viridiplantae</taxon>
        <taxon>Streptophyta</taxon>
        <taxon>Embryophyta</taxon>
        <taxon>Tracheophyta</taxon>
        <taxon>Spermatophyta</taxon>
        <taxon>Magnoliopsida</taxon>
        <taxon>eudicotyledons</taxon>
        <taxon>Gunneridae</taxon>
        <taxon>Pentapetalae</taxon>
        <taxon>rosids</taxon>
        <taxon>fabids</taxon>
        <taxon>Fabales</taxon>
        <taxon>Fabaceae</taxon>
        <taxon>Papilionoideae</taxon>
        <taxon>50 kb inversion clade</taxon>
        <taxon>NPAAA clade</taxon>
        <taxon>Hologalegina</taxon>
        <taxon>IRL clade</taxon>
        <taxon>Trifolieae</taxon>
        <taxon>Trifolium</taxon>
    </lineage>
</organism>
<sequence>MALQVNSNYNNSNGRGAFNNKGKGWSSSKGGNCLCTHCGKTNLIVENCFDKIGFPPDYKINKTKNSFQANNTPTASVLESPQQGPSAQSYFHFTQEMYQGILEALQQSKFRAQPQANSITGNHHSFCFTFPFLYPNWRDAQFHPSPFERSFSAVSPICSQVGDCMDTN</sequence>
<gene>
    <name evidence="1" type="ORF">TSUD_400500</name>
</gene>
<keyword evidence="2" id="KW-1185">Reference proteome</keyword>
<accession>A0A2Z6PJF5</accession>
<reference evidence="2" key="1">
    <citation type="journal article" date="2017" name="Front. Plant Sci.">
        <title>Climate Clever Clovers: New Paradigm to Reduce the Environmental Footprint of Ruminants by Breeding Low Methanogenic Forages Utilizing Haplotype Variation.</title>
        <authorList>
            <person name="Kaur P."/>
            <person name="Appels R."/>
            <person name="Bayer P.E."/>
            <person name="Keeble-Gagnere G."/>
            <person name="Wang J."/>
            <person name="Hirakawa H."/>
            <person name="Shirasawa K."/>
            <person name="Vercoe P."/>
            <person name="Stefanova K."/>
            <person name="Durmic Z."/>
            <person name="Nichols P."/>
            <person name="Revell C."/>
            <person name="Isobe S.N."/>
            <person name="Edwards D."/>
            <person name="Erskine W."/>
        </authorList>
    </citation>
    <scope>NUCLEOTIDE SEQUENCE [LARGE SCALE GENOMIC DNA]</scope>
    <source>
        <strain evidence="2">cv. Daliak</strain>
    </source>
</reference>